<protein>
    <submittedName>
        <fullName evidence="1">Uncharacterized protein</fullName>
    </submittedName>
</protein>
<sequence>MVDSSVYQQTRVGIAIDAKALKKMHDEKQSLLRLVEAKVKKRINGNRLIFPWEMDNTIKESLPAAERMIVLAAEKRYANESVDVLLCPQAAIPSVPMPPMTRHQVRFNAMMDLRPDDFMRILEVIMTRKSKAGGGFIPAHGWSADIGLLMYAIIAYSEDAYASLVGKDQVLLQNLER</sequence>
<gene>
    <name evidence="1" type="ORF">PAC_01657</name>
</gene>
<dbReference type="Proteomes" id="UP000184330">
    <property type="component" value="Unassembled WGS sequence"/>
</dbReference>
<evidence type="ECO:0000313" key="1">
    <source>
        <dbReference type="EMBL" id="CZR51780.1"/>
    </source>
</evidence>
<dbReference type="EMBL" id="FJOG01000002">
    <property type="protein sequence ID" value="CZR51780.1"/>
    <property type="molecule type" value="Genomic_DNA"/>
</dbReference>
<evidence type="ECO:0000313" key="2">
    <source>
        <dbReference type="Proteomes" id="UP000184330"/>
    </source>
</evidence>
<keyword evidence="2" id="KW-1185">Reference proteome</keyword>
<dbReference type="AlphaFoldDB" id="A0A1L7WG84"/>
<organism evidence="1 2">
    <name type="scientific">Phialocephala subalpina</name>
    <dbReference type="NCBI Taxonomy" id="576137"/>
    <lineage>
        <taxon>Eukaryota</taxon>
        <taxon>Fungi</taxon>
        <taxon>Dikarya</taxon>
        <taxon>Ascomycota</taxon>
        <taxon>Pezizomycotina</taxon>
        <taxon>Leotiomycetes</taxon>
        <taxon>Helotiales</taxon>
        <taxon>Mollisiaceae</taxon>
        <taxon>Phialocephala</taxon>
        <taxon>Phialocephala fortinii species complex</taxon>
    </lineage>
</organism>
<accession>A0A1L7WG84</accession>
<name>A0A1L7WG84_9HELO</name>
<proteinExistence type="predicted"/>
<reference evidence="1 2" key="1">
    <citation type="submission" date="2016-03" db="EMBL/GenBank/DDBJ databases">
        <authorList>
            <person name="Ploux O."/>
        </authorList>
    </citation>
    <scope>NUCLEOTIDE SEQUENCE [LARGE SCALE GENOMIC DNA]</scope>
    <source>
        <strain evidence="1 2">UAMH 11012</strain>
    </source>
</reference>